<evidence type="ECO:0000256" key="3">
    <source>
        <dbReference type="ARBA" id="ARBA00022989"/>
    </source>
</evidence>
<dbReference type="EMBL" id="HG001658">
    <property type="protein sequence ID" value="CDF33791.1"/>
    <property type="molecule type" value="Genomic_DNA"/>
</dbReference>
<name>R7Q8S2_CHOCR</name>
<keyword evidence="2" id="KW-0812">Transmembrane</keyword>
<dbReference type="GeneID" id="17321325"/>
<evidence type="ECO:0000256" key="4">
    <source>
        <dbReference type="ARBA" id="ARBA00023136"/>
    </source>
</evidence>
<evidence type="ECO:0000313" key="7">
    <source>
        <dbReference type="EMBL" id="CDF33791.1"/>
    </source>
</evidence>
<evidence type="ECO:0000256" key="1">
    <source>
        <dbReference type="ARBA" id="ARBA00004167"/>
    </source>
</evidence>
<protein>
    <recommendedName>
        <fullName evidence="6">Translocation and assembly module TamB C-terminal domain-containing protein</fullName>
    </recommendedName>
</protein>
<dbReference type="Pfam" id="PF04357">
    <property type="entry name" value="TamB"/>
    <property type="match status" value="1"/>
</dbReference>
<accession>R7Q8S2</accession>
<dbReference type="GO" id="GO:0005886">
    <property type="term" value="C:plasma membrane"/>
    <property type="evidence" value="ECO:0007669"/>
    <property type="project" value="InterPro"/>
</dbReference>
<evidence type="ECO:0000259" key="6">
    <source>
        <dbReference type="Pfam" id="PF04357"/>
    </source>
</evidence>
<evidence type="ECO:0000256" key="2">
    <source>
        <dbReference type="ARBA" id="ARBA00022692"/>
    </source>
</evidence>
<keyword evidence="3" id="KW-1133">Transmembrane helix</keyword>
<dbReference type="PANTHER" id="PTHR34457:SF3">
    <property type="entry name" value="PROTEIN TIC236, CHLOROPLASTIC"/>
    <property type="match status" value="1"/>
</dbReference>
<comment type="subcellular location">
    <subcellularLocation>
        <location evidence="1">Membrane</location>
        <topology evidence="1">Single-pass membrane protein</topology>
    </subcellularLocation>
</comment>
<evidence type="ECO:0000256" key="5">
    <source>
        <dbReference type="SAM" id="MobiDB-lite"/>
    </source>
</evidence>
<dbReference type="InterPro" id="IPR007452">
    <property type="entry name" value="TamB_C"/>
</dbReference>
<feature type="region of interest" description="Disordered" evidence="5">
    <location>
        <begin position="444"/>
        <end position="554"/>
    </location>
</feature>
<dbReference type="InterPro" id="IPR053022">
    <property type="entry name" value="Chloroplast_translocon_comp"/>
</dbReference>
<organism evidence="7 8">
    <name type="scientific">Chondrus crispus</name>
    <name type="common">Carrageen Irish moss</name>
    <name type="synonym">Polymorpha crispa</name>
    <dbReference type="NCBI Taxonomy" id="2769"/>
    <lineage>
        <taxon>Eukaryota</taxon>
        <taxon>Rhodophyta</taxon>
        <taxon>Florideophyceae</taxon>
        <taxon>Rhodymeniophycidae</taxon>
        <taxon>Gigartinales</taxon>
        <taxon>Gigartinaceae</taxon>
        <taxon>Chondrus</taxon>
    </lineage>
</organism>
<keyword evidence="8" id="KW-1185">Reference proteome</keyword>
<dbReference type="AlphaFoldDB" id="R7Q8S2"/>
<reference evidence="8" key="1">
    <citation type="journal article" date="2013" name="Proc. Natl. Acad. Sci. U.S.A.">
        <title>Genome structure and metabolic features in the red seaweed Chondrus crispus shed light on evolution of the Archaeplastida.</title>
        <authorList>
            <person name="Collen J."/>
            <person name="Porcel B."/>
            <person name="Carre W."/>
            <person name="Ball S.G."/>
            <person name="Chaparro C."/>
            <person name="Tonon T."/>
            <person name="Barbeyron T."/>
            <person name="Michel G."/>
            <person name="Noel B."/>
            <person name="Valentin K."/>
            <person name="Elias M."/>
            <person name="Artiguenave F."/>
            <person name="Arun A."/>
            <person name="Aury J.M."/>
            <person name="Barbosa-Neto J.F."/>
            <person name="Bothwell J.H."/>
            <person name="Bouget F.Y."/>
            <person name="Brillet L."/>
            <person name="Cabello-Hurtado F."/>
            <person name="Capella-Gutierrez S."/>
            <person name="Charrier B."/>
            <person name="Cladiere L."/>
            <person name="Cock J.M."/>
            <person name="Coelho S.M."/>
            <person name="Colleoni C."/>
            <person name="Czjzek M."/>
            <person name="Da Silva C."/>
            <person name="Delage L."/>
            <person name="Denoeud F."/>
            <person name="Deschamps P."/>
            <person name="Dittami S.M."/>
            <person name="Gabaldon T."/>
            <person name="Gachon C.M."/>
            <person name="Groisillier A."/>
            <person name="Herve C."/>
            <person name="Jabbari K."/>
            <person name="Katinka M."/>
            <person name="Kloareg B."/>
            <person name="Kowalczyk N."/>
            <person name="Labadie K."/>
            <person name="Leblanc C."/>
            <person name="Lopez P.J."/>
            <person name="McLachlan D.H."/>
            <person name="Meslet-Cladiere L."/>
            <person name="Moustafa A."/>
            <person name="Nehr Z."/>
            <person name="Nyvall Collen P."/>
            <person name="Panaud O."/>
            <person name="Partensky F."/>
            <person name="Poulain J."/>
            <person name="Rensing S.A."/>
            <person name="Rousvoal S."/>
            <person name="Samson G."/>
            <person name="Symeonidi A."/>
            <person name="Weissenbach J."/>
            <person name="Zambounis A."/>
            <person name="Wincker P."/>
            <person name="Boyen C."/>
        </authorList>
    </citation>
    <scope>NUCLEOTIDE SEQUENCE [LARGE SCALE GENOMIC DNA]</scope>
    <source>
        <strain evidence="8">cv. Stackhouse</strain>
    </source>
</reference>
<feature type="compositionally biased region" description="Polar residues" evidence="5">
    <location>
        <begin position="545"/>
        <end position="554"/>
    </location>
</feature>
<dbReference type="KEGG" id="ccp:CHC_T00002403001"/>
<dbReference type="PANTHER" id="PTHR34457">
    <property type="entry name" value="EMBRYO DEFECTIVE 2410"/>
    <property type="match status" value="1"/>
</dbReference>
<feature type="compositionally biased region" description="Basic and acidic residues" evidence="5">
    <location>
        <begin position="516"/>
        <end position="525"/>
    </location>
</feature>
<dbReference type="GO" id="GO:0009306">
    <property type="term" value="P:protein secretion"/>
    <property type="evidence" value="ECO:0007669"/>
    <property type="project" value="InterPro"/>
</dbReference>
<feature type="domain" description="Translocation and assembly module TamB C-terminal" evidence="6">
    <location>
        <begin position="75"/>
        <end position="255"/>
    </location>
</feature>
<sequence length="554" mass="60106">MRSVSGRCAGKWFNASGDIFFSELHRDRLSEAIAADHTALQLLEAKNSGNKKQRRLLQNRQSASNVALLRGRRGLSLEFGEFPVNFQNIVLSKLSGKVQMAATLANPVVSGGLTFSDGFISLGNAAGVPRGALGARTKNAMVRKVPPTADMSLKDENHLRGREKSETDENINLEASTELTTQDKLLPNGDASILLSGLRINIGRGMKVIQPLVLNLDTTGTLVLEGSPQAPQIEGEIRLLRGRVNLLATRMSIRKDAKNYVRFVKSDETSPSTAEDSPEPLINATLESERLLVRIPECRLSKWAEHLEVTDRSGDQMSGATWDALVQSELKELRNPEAAARLFAKYAFQAVEAGGKAGKFEWRVFPALVKKNDGKSGKLKDEIGAGAEVEVGGLAIGGKRSVDGTVGGKVRLRLRDWLSWEVEQEGAANTRTIKLEVDLTPKRWNENIGGDREADASNTNEGQSDRQKRKDKKGTTRLQGDTGPDKEESKKEGAGAENTHKGPSETKVVTEGTSTAEKERVEDTKLGLNDASEGVTSKDEKTIDSENASKGSGK</sequence>
<dbReference type="RefSeq" id="XP_005713610.1">
    <property type="nucleotide sequence ID" value="XM_005713553.1"/>
</dbReference>
<proteinExistence type="predicted"/>
<feature type="compositionally biased region" description="Basic and acidic residues" evidence="5">
    <location>
        <begin position="483"/>
        <end position="504"/>
    </location>
</feature>
<gene>
    <name evidence="7" type="ORF">CHC_T00002403001</name>
</gene>
<dbReference type="Proteomes" id="UP000012073">
    <property type="component" value="Unassembled WGS sequence"/>
</dbReference>
<evidence type="ECO:0000313" key="8">
    <source>
        <dbReference type="Proteomes" id="UP000012073"/>
    </source>
</evidence>
<feature type="compositionally biased region" description="Basic and acidic residues" evidence="5">
    <location>
        <begin position="444"/>
        <end position="455"/>
    </location>
</feature>
<keyword evidence="4" id="KW-0472">Membrane</keyword>
<dbReference type="Gramene" id="CDF33791">
    <property type="protein sequence ID" value="CDF33791"/>
    <property type="gene ID" value="CHC_T00002403001"/>
</dbReference>